<keyword evidence="3 6" id="KW-0479">Metal-binding</keyword>
<name>A0A427XDG4_9TREE</name>
<proteinExistence type="inferred from homology"/>
<evidence type="ECO:0000256" key="2">
    <source>
        <dbReference type="ARBA" id="ARBA00008072"/>
    </source>
</evidence>
<dbReference type="PANTHER" id="PTHR43350:SF2">
    <property type="entry name" value="GROES-LIKE ZINC-BINDING ALCOHOL DEHYDROGENASE FAMILY PROTEIN"/>
    <property type="match status" value="1"/>
</dbReference>
<dbReference type="AlphaFoldDB" id="A0A427XDG4"/>
<dbReference type="InterPro" id="IPR013154">
    <property type="entry name" value="ADH-like_N"/>
</dbReference>
<accession>A0A427XDG4</accession>
<dbReference type="SUPFAM" id="SSF50129">
    <property type="entry name" value="GroES-like"/>
    <property type="match status" value="1"/>
</dbReference>
<keyword evidence="9" id="KW-1185">Reference proteome</keyword>
<keyword evidence="5" id="KW-0560">Oxidoreductase</keyword>
<evidence type="ECO:0000259" key="7">
    <source>
        <dbReference type="SMART" id="SM00829"/>
    </source>
</evidence>
<feature type="domain" description="Enoyl reductase (ER)" evidence="7">
    <location>
        <begin position="15"/>
        <end position="374"/>
    </location>
</feature>
<dbReference type="InterPro" id="IPR002328">
    <property type="entry name" value="ADH_Zn_CS"/>
</dbReference>
<dbReference type="InterPro" id="IPR011032">
    <property type="entry name" value="GroES-like_sf"/>
</dbReference>
<dbReference type="InterPro" id="IPR036291">
    <property type="entry name" value="NAD(P)-bd_dom_sf"/>
</dbReference>
<dbReference type="InterPro" id="IPR013149">
    <property type="entry name" value="ADH-like_C"/>
</dbReference>
<dbReference type="STRING" id="105984.A0A427XDG4"/>
<dbReference type="Gene3D" id="3.90.180.10">
    <property type="entry name" value="Medium-chain alcohol dehydrogenases, catalytic domain"/>
    <property type="match status" value="1"/>
</dbReference>
<dbReference type="EMBL" id="RSCE01000019">
    <property type="protein sequence ID" value="RSH76960.1"/>
    <property type="molecule type" value="Genomic_DNA"/>
</dbReference>
<dbReference type="OrthoDB" id="256333at2759"/>
<evidence type="ECO:0000256" key="4">
    <source>
        <dbReference type="ARBA" id="ARBA00022833"/>
    </source>
</evidence>
<dbReference type="Gene3D" id="3.40.50.720">
    <property type="entry name" value="NAD(P)-binding Rossmann-like Domain"/>
    <property type="match status" value="1"/>
</dbReference>
<dbReference type="GO" id="GO:0008270">
    <property type="term" value="F:zinc ion binding"/>
    <property type="evidence" value="ECO:0007669"/>
    <property type="project" value="InterPro"/>
</dbReference>
<sequence length="378" mass="39988">MPQQTQAWVVDELNGPFVLRDVTLDDPLEDEVLIEMVASGICHTDLLVASGHLPDNKFPVILGHEGAGYVVKAGAKAGRLQPGELVLLSFACCEDCDPCKTGATYACDTWTPINFLKQRASGNPAVGVLGDGNLKGKPVEGSFFGQSSFARHALVKESSCVVVPKGTDVKTLAPLGCGLQTGAGGVFNAANVQPHNTVLVSGLGGVGMAALFAAASIGAKTIIVVDINEERLKLAKELGATHAVNPKSLSGTTTPEEARRLTDGRGVDFVIECTGHPAAAKDAFLSLGMRGRMVQIGSSPGELSVGFNDILLGLRSIEACVEGNDSPHRLVPRLVELHKQGKFPVDRIVKTYPWKEMHQALEDMHSGKVIKPILVFDQ</sequence>
<dbReference type="GeneID" id="39588441"/>
<dbReference type="SUPFAM" id="SSF51735">
    <property type="entry name" value="NAD(P)-binding Rossmann-fold domains"/>
    <property type="match status" value="1"/>
</dbReference>
<evidence type="ECO:0000256" key="3">
    <source>
        <dbReference type="ARBA" id="ARBA00022723"/>
    </source>
</evidence>
<dbReference type="RefSeq" id="XP_028472107.1">
    <property type="nucleotide sequence ID" value="XM_028619534.1"/>
</dbReference>
<evidence type="ECO:0000256" key="6">
    <source>
        <dbReference type="RuleBase" id="RU361277"/>
    </source>
</evidence>
<comment type="caution">
    <text evidence="8">The sequence shown here is derived from an EMBL/GenBank/DDBJ whole genome shotgun (WGS) entry which is preliminary data.</text>
</comment>
<dbReference type="Pfam" id="PF00107">
    <property type="entry name" value="ADH_zinc_N"/>
    <property type="match status" value="1"/>
</dbReference>
<protein>
    <recommendedName>
        <fullName evidence="7">Enoyl reductase (ER) domain-containing protein</fullName>
    </recommendedName>
</protein>
<reference evidence="8 9" key="1">
    <citation type="submission" date="2018-11" db="EMBL/GenBank/DDBJ databases">
        <title>Genome sequence of Apiotrichum porosum DSM 27194.</title>
        <authorList>
            <person name="Aliyu H."/>
            <person name="Gorte O."/>
            <person name="Ochsenreither K."/>
        </authorList>
    </citation>
    <scope>NUCLEOTIDE SEQUENCE [LARGE SCALE GENOMIC DNA]</scope>
    <source>
        <strain evidence="8 9">DSM 27194</strain>
    </source>
</reference>
<dbReference type="FunFam" id="3.40.50.720:FF:000003">
    <property type="entry name" value="S-(hydroxymethyl)glutathione dehydrogenase"/>
    <property type="match status" value="1"/>
</dbReference>
<keyword evidence="4 6" id="KW-0862">Zinc</keyword>
<comment type="cofactor">
    <cofactor evidence="1 6">
        <name>Zn(2+)</name>
        <dbReference type="ChEBI" id="CHEBI:29105"/>
    </cofactor>
</comment>
<evidence type="ECO:0000256" key="5">
    <source>
        <dbReference type="ARBA" id="ARBA00023002"/>
    </source>
</evidence>
<dbReference type="Pfam" id="PF08240">
    <property type="entry name" value="ADH_N"/>
    <property type="match status" value="1"/>
</dbReference>
<dbReference type="GO" id="GO:0016491">
    <property type="term" value="F:oxidoreductase activity"/>
    <property type="evidence" value="ECO:0007669"/>
    <property type="project" value="UniProtKB-KW"/>
</dbReference>
<dbReference type="InterPro" id="IPR020843">
    <property type="entry name" value="ER"/>
</dbReference>
<dbReference type="PROSITE" id="PS00059">
    <property type="entry name" value="ADH_ZINC"/>
    <property type="match status" value="1"/>
</dbReference>
<evidence type="ECO:0000313" key="9">
    <source>
        <dbReference type="Proteomes" id="UP000279236"/>
    </source>
</evidence>
<dbReference type="PANTHER" id="PTHR43350">
    <property type="entry name" value="NAD-DEPENDENT ALCOHOL DEHYDROGENASE"/>
    <property type="match status" value="1"/>
</dbReference>
<evidence type="ECO:0000256" key="1">
    <source>
        <dbReference type="ARBA" id="ARBA00001947"/>
    </source>
</evidence>
<dbReference type="Proteomes" id="UP000279236">
    <property type="component" value="Unassembled WGS sequence"/>
</dbReference>
<gene>
    <name evidence="8" type="ORF">EHS24_003898</name>
</gene>
<evidence type="ECO:0000313" key="8">
    <source>
        <dbReference type="EMBL" id="RSH76960.1"/>
    </source>
</evidence>
<organism evidence="8 9">
    <name type="scientific">Apiotrichum porosum</name>
    <dbReference type="NCBI Taxonomy" id="105984"/>
    <lineage>
        <taxon>Eukaryota</taxon>
        <taxon>Fungi</taxon>
        <taxon>Dikarya</taxon>
        <taxon>Basidiomycota</taxon>
        <taxon>Agaricomycotina</taxon>
        <taxon>Tremellomycetes</taxon>
        <taxon>Trichosporonales</taxon>
        <taxon>Trichosporonaceae</taxon>
        <taxon>Apiotrichum</taxon>
    </lineage>
</organism>
<dbReference type="CDD" id="cd08278">
    <property type="entry name" value="benzyl_alcohol_DH"/>
    <property type="match status" value="1"/>
</dbReference>
<comment type="similarity">
    <text evidence="2 6">Belongs to the zinc-containing alcohol dehydrogenase family.</text>
</comment>
<dbReference type="SMART" id="SM00829">
    <property type="entry name" value="PKS_ER"/>
    <property type="match status" value="1"/>
</dbReference>